<proteinExistence type="predicted"/>
<sequence length="190" mass="20260">MGLVSGFVWWPRSPTDLGHAGRAATSQWLSAWQAGEIVALVRHTERCDRSSNPCLGPADGITQVGSEAAAAVGRGFTQLGMQQAEVLSSPLTRTVQTAHYMFGSDAVTQDWLATCGPTLRDDVVAHKSAGHNLVLVTHSGCISDFEKQTGYPHAVTAEYGSALLLRVDAHGQLKVLGIINPVAWSQVKNQ</sequence>
<keyword evidence="2" id="KW-1185">Reference proteome</keyword>
<gene>
    <name evidence="1" type="ORF">OC940_04950</name>
</gene>
<comment type="caution">
    <text evidence="1">The sequence shown here is derived from an EMBL/GenBank/DDBJ whole genome shotgun (WGS) entry which is preliminary data.</text>
</comment>
<dbReference type="InterPro" id="IPR013078">
    <property type="entry name" value="His_Pase_superF_clade-1"/>
</dbReference>
<accession>A0A9X2XEH3</accession>
<evidence type="ECO:0000313" key="2">
    <source>
        <dbReference type="Proteomes" id="UP001139955"/>
    </source>
</evidence>
<organism evidence="1 2">
    <name type="scientific">Pseudomonas koreensis</name>
    <dbReference type="NCBI Taxonomy" id="198620"/>
    <lineage>
        <taxon>Bacteria</taxon>
        <taxon>Pseudomonadati</taxon>
        <taxon>Pseudomonadota</taxon>
        <taxon>Gammaproteobacteria</taxon>
        <taxon>Pseudomonadales</taxon>
        <taxon>Pseudomonadaceae</taxon>
        <taxon>Pseudomonas</taxon>
    </lineage>
</organism>
<dbReference type="AlphaFoldDB" id="A0A9X2XEH3"/>
<name>A0A9X2XEH3_9PSED</name>
<dbReference type="Pfam" id="PF00300">
    <property type="entry name" value="His_Phos_1"/>
    <property type="match status" value="1"/>
</dbReference>
<dbReference type="EMBL" id="JAOSKY010000002">
    <property type="protein sequence ID" value="MCU7247151.1"/>
    <property type="molecule type" value="Genomic_DNA"/>
</dbReference>
<dbReference type="Proteomes" id="UP001139955">
    <property type="component" value="Unassembled WGS sequence"/>
</dbReference>
<reference evidence="1" key="1">
    <citation type="submission" date="2022-09" db="EMBL/GenBank/DDBJ databases">
        <authorList>
            <person name="Cesa-Luna C."/>
            <person name="Girard L."/>
            <person name="Lood C."/>
            <person name="Hofte M."/>
            <person name="De Mot R."/>
        </authorList>
    </citation>
    <scope>NUCLEOTIDE SEQUENCE</scope>
    <source>
        <strain evidence="1">B1M3-32</strain>
    </source>
</reference>
<evidence type="ECO:0000313" key="1">
    <source>
        <dbReference type="EMBL" id="MCU7247151.1"/>
    </source>
</evidence>
<protein>
    <submittedName>
        <fullName evidence="1">Histidine phosphatase family protein</fullName>
    </submittedName>
</protein>
<dbReference type="SUPFAM" id="SSF53254">
    <property type="entry name" value="Phosphoglycerate mutase-like"/>
    <property type="match status" value="1"/>
</dbReference>
<dbReference type="Gene3D" id="3.40.50.1240">
    <property type="entry name" value="Phosphoglycerate mutase-like"/>
    <property type="match status" value="1"/>
</dbReference>
<dbReference type="CDD" id="cd07040">
    <property type="entry name" value="HP"/>
    <property type="match status" value="1"/>
</dbReference>
<dbReference type="InterPro" id="IPR029033">
    <property type="entry name" value="His_PPase_superfam"/>
</dbReference>
<reference evidence="1" key="2">
    <citation type="journal article" date="2023" name="mSystems">
        <title>Charting the Lipopeptidome of Nonpathogenic Pseudomonas.</title>
        <authorList>
            <person name="Cesa-Luna C."/>
            <person name="Geudens N."/>
            <person name="Girard L."/>
            <person name="De Roo V."/>
            <person name="Maklad H.R."/>
            <person name="Martins J.C."/>
            <person name="Hofte M."/>
            <person name="De Mot R."/>
        </authorList>
    </citation>
    <scope>NUCLEOTIDE SEQUENCE</scope>
    <source>
        <strain evidence="1">B1M3-32</strain>
    </source>
</reference>